<dbReference type="EMBL" id="AGWL01000008">
    <property type="protein sequence ID" value="EKU94553.1"/>
    <property type="molecule type" value="Genomic_DNA"/>
</dbReference>
<keyword evidence="5 9" id="KW-0479">Metal-binding</keyword>
<feature type="domain" description="Radical SAM core" evidence="10">
    <location>
        <begin position="20"/>
        <end position="261"/>
    </location>
</feature>
<evidence type="ECO:0000256" key="1">
    <source>
        <dbReference type="ARBA" id="ARBA00006100"/>
    </source>
</evidence>
<dbReference type="PANTHER" id="PTHR13932">
    <property type="entry name" value="COPROPORPHYRINIGEN III OXIDASE"/>
    <property type="match status" value="1"/>
</dbReference>
<dbReference type="HOGENOM" id="CLU_027579_1_0_11"/>
<keyword evidence="9" id="KW-0004">4Fe-4S</keyword>
<dbReference type="Gene3D" id="3.20.20.70">
    <property type="entry name" value="Aldolase class I"/>
    <property type="match status" value="1"/>
</dbReference>
<dbReference type="Proteomes" id="UP000009888">
    <property type="component" value="Unassembled WGS sequence"/>
</dbReference>
<dbReference type="SFLD" id="SFLDF00562">
    <property type="entry name" value="HemN-like__clustered_with_heat"/>
    <property type="match status" value="1"/>
</dbReference>
<accession>K9ECZ4</accession>
<keyword evidence="12" id="KW-1185">Reference proteome</keyword>
<evidence type="ECO:0000259" key="10">
    <source>
        <dbReference type="PROSITE" id="PS51918"/>
    </source>
</evidence>
<evidence type="ECO:0000256" key="8">
    <source>
        <dbReference type="ARBA" id="ARBA00023186"/>
    </source>
</evidence>
<dbReference type="Pfam" id="PF04055">
    <property type="entry name" value="Radical_SAM"/>
    <property type="match status" value="1"/>
</dbReference>
<evidence type="ECO:0000313" key="12">
    <source>
        <dbReference type="Proteomes" id="UP000009888"/>
    </source>
</evidence>
<dbReference type="RefSeq" id="WP_007001705.1">
    <property type="nucleotide sequence ID" value="NZ_JH992956.1"/>
</dbReference>
<evidence type="ECO:0000256" key="5">
    <source>
        <dbReference type="ARBA" id="ARBA00022723"/>
    </source>
</evidence>
<dbReference type="AlphaFoldDB" id="K9ECZ4"/>
<dbReference type="PATRIC" id="fig|883066.3.peg.1563"/>
<dbReference type="CDD" id="cd01335">
    <property type="entry name" value="Radical_SAM"/>
    <property type="match status" value="1"/>
</dbReference>
<reference evidence="11 12" key="1">
    <citation type="submission" date="2012-09" db="EMBL/GenBank/DDBJ databases">
        <title>The Genome Sequence of Actinobaculum massiliae ACS-171-V-COL2.</title>
        <authorList>
            <consortium name="The Broad Institute Genome Sequencing Platform"/>
            <person name="Earl A."/>
            <person name="Ward D."/>
            <person name="Feldgarden M."/>
            <person name="Gevers D."/>
            <person name="Saerens B."/>
            <person name="Vaneechoutte M."/>
            <person name="Walker B."/>
            <person name="Young S.K."/>
            <person name="Zeng Q."/>
            <person name="Gargeya S."/>
            <person name="Fitzgerald M."/>
            <person name="Haas B."/>
            <person name="Abouelleil A."/>
            <person name="Alvarado L."/>
            <person name="Arachchi H.M."/>
            <person name="Berlin A."/>
            <person name="Chapman S.B."/>
            <person name="Goldberg J."/>
            <person name="Griggs A."/>
            <person name="Gujja S."/>
            <person name="Hansen M."/>
            <person name="Howarth C."/>
            <person name="Imamovic A."/>
            <person name="Larimer J."/>
            <person name="McCowen C."/>
            <person name="Montmayeur A."/>
            <person name="Murphy C."/>
            <person name="Neiman D."/>
            <person name="Pearson M."/>
            <person name="Priest M."/>
            <person name="Roberts A."/>
            <person name="Saif S."/>
            <person name="Shea T."/>
            <person name="Sisk P."/>
            <person name="Sykes S."/>
            <person name="Wortman J."/>
            <person name="Nusbaum C."/>
            <person name="Birren B."/>
        </authorList>
    </citation>
    <scope>NUCLEOTIDE SEQUENCE [LARGE SCALE GENOMIC DNA]</scope>
    <source>
        <strain evidence="12">ACS-171-V-Col2</strain>
    </source>
</reference>
<dbReference type="GO" id="GO:0005737">
    <property type="term" value="C:cytoplasm"/>
    <property type="evidence" value="ECO:0007669"/>
    <property type="project" value="UniProtKB-SubCell"/>
</dbReference>
<dbReference type="SFLD" id="SFLDG01065">
    <property type="entry name" value="anaerobic_coproporphyrinogen-I"/>
    <property type="match status" value="1"/>
</dbReference>
<keyword evidence="4 9" id="KW-0949">S-adenosyl-L-methionine</keyword>
<sequence length="398" mass="44663">MRAQCAAEALSAQVVGLRDPDVSSGFSAYVHIPFCRVRCGYCDFNTYTKLDFGEGASAARFPEALEKEIRLSRRALVGKQANLRTVFFGGGTPTMLNPGQLISVLENLDREFGLAPEAEVTTEANPETVTEEILDELRAGGITRFSFGMQSAVPEVLKVLERLHTPGQVRRVARWARETGAEFSLDLIYGAPFETLEQWERSLDAALELEPDHISAYGLIVERGTKMGQAIRRGKLPAPDPDLQADKYELADEKLRAAGYRWYEISNWAKPGKECRHNIHYWRNDNWWGYGPGAHSHINGERFWNVKHPLAYVKRLNEGLSPVQDSEKLSAVEREEEHIMLGIRTRWGIDTPPEVDPLVVEQLRADGLIDAAAAARNRLILTRKGRLLGDAVTRELWA</sequence>
<keyword evidence="9" id="KW-0963">Cytoplasm</keyword>
<dbReference type="SMART" id="SM00729">
    <property type="entry name" value="Elp3"/>
    <property type="match status" value="1"/>
</dbReference>
<proteinExistence type="inferred from homology"/>
<dbReference type="InterPro" id="IPR013785">
    <property type="entry name" value="Aldolase_TIM"/>
</dbReference>
<evidence type="ECO:0000313" key="11">
    <source>
        <dbReference type="EMBL" id="EKU94553.1"/>
    </source>
</evidence>
<dbReference type="InterPro" id="IPR004559">
    <property type="entry name" value="HemW-like"/>
</dbReference>
<dbReference type="InterPro" id="IPR006638">
    <property type="entry name" value="Elp3/MiaA/NifB-like_rSAM"/>
</dbReference>
<evidence type="ECO:0000256" key="9">
    <source>
        <dbReference type="RuleBase" id="RU364116"/>
    </source>
</evidence>
<comment type="caution">
    <text evidence="11">The sequence shown here is derived from an EMBL/GenBank/DDBJ whole genome shotgun (WGS) entry which is preliminary data.</text>
</comment>
<evidence type="ECO:0000256" key="2">
    <source>
        <dbReference type="ARBA" id="ARBA00017228"/>
    </source>
</evidence>
<dbReference type="InterPro" id="IPR007197">
    <property type="entry name" value="rSAM"/>
</dbReference>
<evidence type="ECO:0000256" key="4">
    <source>
        <dbReference type="ARBA" id="ARBA00022691"/>
    </source>
</evidence>
<dbReference type="SFLD" id="SFLDS00029">
    <property type="entry name" value="Radical_SAM"/>
    <property type="match status" value="1"/>
</dbReference>
<name>K9ECZ4_9ACTO</name>
<dbReference type="GO" id="GO:0006779">
    <property type="term" value="P:porphyrin-containing compound biosynthetic process"/>
    <property type="evidence" value="ECO:0007669"/>
    <property type="project" value="InterPro"/>
</dbReference>
<comment type="subcellular location">
    <subcellularLocation>
        <location evidence="9">Cytoplasm</location>
    </subcellularLocation>
</comment>
<keyword evidence="6 9" id="KW-0408">Iron</keyword>
<dbReference type="NCBIfam" id="TIGR00539">
    <property type="entry name" value="hemN_rel"/>
    <property type="match status" value="1"/>
</dbReference>
<dbReference type="eggNOG" id="COG0635">
    <property type="taxonomic scope" value="Bacteria"/>
</dbReference>
<dbReference type="GO" id="GO:0051539">
    <property type="term" value="F:4 iron, 4 sulfur cluster binding"/>
    <property type="evidence" value="ECO:0007669"/>
    <property type="project" value="UniProtKB-UniRule"/>
</dbReference>
<gene>
    <name evidence="11" type="ORF">HMPREF9233_01500</name>
</gene>
<dbReference type="PROSITE" id="PS51918">
    <property type="entry name" value="RADICAL_SAM"/>
    <property type="match status" value="1"/>
</dbReference>
<keyword evidence="7 9" id="KW-0411">Iron-sulfur</keyword>
<dbReference type="GO" id="GO:0004109">
    <property type="term" value="F:coproporphyrinogen oxidase activity"/>
    <property type="evidence" value="ECO:0007669"/>
    <property type="project" value="InterPro"/>
</dbReference>
<evidence type="ECO:0000256" key="7">
    <source>
        <dbReference type="ARBA" id="ARBA00023014"/>
    </source>
</evidence>
<dbReference type="InterPro" id="IPR034505">
    <property type="entry name" value="Coproporphyrinogen-III_oxidase"/>
</dbReference>
<dbReference type="GO" id="GO:0046872">
    <property type="term" value="F:metal ion binding"/>
    <property type="evidence" value="ECO:0007669"/>
    <property type="project" value="UniProtKB-UniRule"/>
</dbReference>
<keyword evidence="8 9" id="KW-0143">Chaperone</keyword>
<protein>
    <recommendedName>
        <fullName evidence="2 9">Heme chaperone HemW</fullName>
    </recommendedName>
</protein>
<evidence type="ECO:0000256" key="3">
    <source>
        <dbReference type="ARBA" id="ARBA00022617"/>
    </source>
</evidence>
<dbReference type="PANTHER" id="PTHR13932:SF5">
    <property type="entry name" value="RADICAL S-ADENOSYL METHIONINE DOMAIN-CONTAINING PROTEIN 1, MITOCHONDRIAL"/>
    <property type="match status" value="1"/>
</dbReference>
<comment type="function">
    <text evidence="9">Probably acts as a heme chaperone, transferring heme to an unknown acceptor. Binds one molecule of heme per monomer, possibly covalently. Binds 1 [4Fe-4S] cluster. The cluster is coordinated with 3 cysteines and an exchangeable S-adenosyl-L-methionine.</text>
</comment>
<evidence type="ECO:0000256" key="6">
    <source>
        <dbReference type="ARBA" id="ARBA00023004"/>
    </source>
</evidence>
<keyword evidence="3 9" id="KW-0349">Heme</keyword>
<dbReference type="STRING" id="202789.GCA_001457435_00605"/>
<dbReference type="SFLD" id="SFLDG01082">
    <property type="entry name" value="B12-binding_domain_containing"/>
    <property type="match status" value="1"/>
</dbReference>
<organism evidence="11 12">
    <name type="scientific">Actinobaculum massiliense ACS-171-V-Col2</name>
    <dbReference type="NCBI Taxonomy" id="883066"/>
    <lineage>
        <taxon>Bacteria</taxon>
        <taxon>Bacillati</taxon>
        <taxon>Actinomycetota</taxon>
        <taxon>Actinomycetes</taxon>
        <taxon>Actinomycetales</taxon>
        <taxon>Actinomycetaceae</taxon>
        <taxon>Actinobaculum</taxon>
    </lineage>
</organism>
<comment type="similarity">
    <text evidence="1">Belongs to the anaerobic coproporphyrinogen-III oxidase family. HemW subfamily.</text>
</comment>
<dbReference type="InterPro" id="IPR058240">
    <property type="entry name" value="rSAM_sf"/>
</dbReference>
<dbReference type="SUPFAM" id="SSF102114">
    <property type="entry name" value="Radical SAM enzymes"/>
    <property type="match status" value="1"/>
</dbReference>